<name>A0A9Q1BR26_HOLLE</name>
<comment type="caution">
    <text evidence="2">The sequence shown here is derived from an EMBL/GenBank/DDBJ whole genome shotgun (WGS) entry which is preliminary data.</text>
</comment>
<reference evidence="2" key="1">
    <citation type="submission" date="2021-10" db="EMBL/GenBank/DDBJ databases">
        <title>Tropical sea cucumber genome reveals ecological adaptation and Cuvierian tubules defense mechanism.</title>
        <authorList>
            <person name="Chen T."/>
        </authorList>
    </citation>
    <scope>NUCLEOTIDE SEQUENCE</scope>
    <source>
        <strain evidence="2">Nanhai2018</strain>
        <tissue evidence="2">Muscle</tissue>
    </source>
</reference>
<keyword evidence="3" id="KW-1185">Reference proteome</keyword>
<feature type="region of interest" description="Disordered" evidence="1">
    <location>
        <begin position="1"/>
        <end position="32"/>
    </location>
</feature>
<dbReference type="PANTHER" id="PTHR22529">
    <property type="entry name" value="EPITHELIAL-STROMAL INTERACTION PROTEIN 1"/>
    <property type="match status" value="1"/>
</dbReference>
<accession>A0A9Q1BR26</accession>
<dbReference type="OrthoDB" id="10053624at2759"/>
<dbReference type="AlphaFoldDB" id="A0A9Q1BR26"/>
<evidence type="ECO:0000313" key="2">
    <source>
        <dbReference type="EMBL" id="KAJ8031148.1"/>
    </source>
</evidence>
<dbReference type="InterPro" id="IPR026185">
    <property type="entry name" value="EPSTI1"/>
</dbReference>
<feature type="compositionally biased region" description="Basic and acidic residues" evidence="1">
    <location>
        <begin position="237"/>
        <end position="249"/>
    </location>
</feature>
<gene>
    <name evidence="2" type="ORF">HOLleu_27788</name>
</gene>
<dbReference type="PANTHER" id="PTHR22529:SF1">
    <property type="entry name" value="EPITHELIAL-STROMAL INTERACTION PROTEIN 1"/>
    <property type="match status" value="1"/>
</dbReference>
<feature type="region of interest" description="Disordered" evidence="1">
    <location>
        <begin position="80"/>
        <end position="110"/>
    </location>
</feature>
<sequence length="348" mass="40001">MSNFRSQRQSEGAIRHGEKQDDINSLFQPRRTPELRPNVNFRAIGSAGVNEGAKENKADIISVRRAHERANILSCQKLLGKRDPRRTNSGKPDVVEPKPTIGNNDNKLKPNVRLTHLPVTGPRSKSGHDQSNTVVTLSSLKHMSISNKSSALSIDKRTKTAQTVRKTRNKTMSHTNNYGKVSNPARPVGQEQGSNHLEGAQGERSTESNTPQRHGSYTLITPNSTKRNKVLTQASKEASDYASYKESRRVNYVKSEPQAVGGTKSEEEIRKQRERDAQNKKYEMIMKRRKWEAEKKEREEAEYREKKERAREQARRNEQRKKERQGNWTEDHRRTNEAFLRRLEQQNK</sequence>
<dbReference type="Proteomes" id="UP001152320">
    <property type="component" value="Chromosome 13"/>
</dbReference>
<proteinExistence type="predicted"/>
<organism evidence="2 3">
    <name type="scientific">Holothuria leucospilota</name>
    <name type="common">Black long sea cucumber</name>
    <name type="synonym">Mertensiothuria leucospilota</name>
    <dbReference type="NCBI Taxonomy" id="206669"/>
    <lineage>
        <taxon>Eukaryota</taxon>
        <taxon>Metazoa</taxon>
        <taxon>Echinodermata</taxon>
        <taxon>Eleutherozoa</taxon>
        <taxon>Echinozoa</taxon>
        <taxon>Holothuroidea</taxon>
        <taxon>Aspidochirotacea</taxon>
        <taxon>Aspidochirotida</taxon>
        <taxon>Holothuriidae</taxon>
        <taxon>Holothuria</taxon>
    </lineage>
</organism>
<protein>
    <submittedName>
        <fullName evidence="2">Epithelial-stromal interaction protein 1</fullName>
    </submittedName>
</protein>
<dbReference type="EMBL" id="JAIZAY010000013">
    <property type="protein sequence ID" value="KAJ8031148.1"/>
    <property type="molecule type" value="Genomic_DNA"/>
</dbReference>
<feature type="region of interest" description="Disordered" evidence="1">
    <location>
        <begin position="148"/>
        <end position="348"/>
    </location>
</feature>
<evidence type="ECO:0000256" key="1">
    <source>
        <dbReference type="SAM" id="MobiDB-lite"/>
    </source>
</evidence>
<evidence type="ECO:0000313" key="3">
    <source>
        <dbReference type="Proteomes" id="UP001152320"/>
    </source>
</evidence>
<feature type="compositionally biased region" description="Polar residues" evidence="1">
    <location>
        <begin position="207"/>
        <end position="236"/>
    </location>
</feature>
<feature type="compositionally biased region" description="Basic and acidic residues" evidence="1">
    <location>
        <begin position="264"/>
        <end position="348"/>
    </location>
</feature>
<feature type="compositionally biased region" description="Polar residues" evidence="1">
    <location>
        <begin position="1"/>
        <end position="10"/>
    </location>
</feature>
<feature type="compositionally biased region" description="Basic and acidic residues" evidence="1">
    <location>
        <begin position="13"/>
        <end position="22"/>
    </location>
</feature>